<reference evidence="3 4" key="1">
    <citation type="journal article" date="2022" name="Res Sq">
        <title>Evolution of multicellular longitudinally dividing oral cavity symbionts (Neisseriaceae).</title>
        <authorList>
            <person name="Nyongesa S."/>
            <person name="Weber P."/>
            <person name="Bernet E."/>
            <person name="Pullido F."/>
            <person name="Nieckarz M."/>
            <person name="Delaby M."/>
            <person name="Nieves C."/>
            <person name="Viehboeck T."/>
            <person name="Krause N."/>
            <person name="Rivera-Millot A."/>
            <person name="Nakamura A."/>
            <person name="Vischer N."/>
            <person name="VanNieuwenhze M."/>
            <person name="Brun Y."/>
            <person name="Cava F."/>
            <person name="Bulgheresi S."/>
            <person name="Veyrier F."/>
        </authorList>
    </citation>
    <scope>NUCLEOTIDE SEQUENCE [LARGE SCALE GENOMIC DNA]</scope>
    <source>
        <strain evidence="3 4">SN4</strain>
    </source>
</reference>
<evidence type="ECO:0000256" key="1">
    <source>
        <dbReference type="SAM" id="SignalP"/>
    </source>
</evidence>
<organism evidence="3 4">
    <name type="scientific">Vitreoscilla massiliensis</name>
    <dbReference type="NCBI Taxonomy" id="1689272"/>
    <lineage>
        <taxon>Bacteria</taxon>
        <taxon>Pseudomonadati</taxon>
        <taxon>Pseudomonadota</taxon>
        <taxon>Betaproteobacteria</taxon>
        <taxon>Neisseriales</taxon>
        <taxon>Neisseriaceae</taxon>
        <taxon>Vitreoscilla</taxon>
    </lineage>
</organism>
<feature type="signal peptide" evidence="1">
    <location>
        <begin position="1"/>
        <end position="22"/>
    </location>
</feature>
<keyword evidence="4" id="KW-1185">Reference proteome</keyword>
<accession>A0ABY4E0V3</accession>
<evidence type="ECO:0000259" key="2">
    <source>
        <dbReference type="Pfam" id="PF07007"/>
    </source>
</evidence>
<dbReference type="RefSeq" id="WP_058357340.1">
    <property type="nucleotide sequence ID" value="NZ_CABKVG010000010.1"/>
</dbReference>
<dbReference type="InterPro" id="IPR009739">
    <property type="entry name" value="LprI-like_N"/>
</dbReference>
<sequence length="127" mass="14339">MKTLLTSLCAAAVLLCSSAAWAQYDPQCASKAQYAQDGQQCDRERTQHFDKILNQSYQALMKQQSQAGKNRLRSMQRLWMRERDDECRAQAANTAVGAGVVGDACLADYTEDRAQAMRLWLQQGKRF</sequence>
<gene>
    <name evidence="3" type="ORF">LVJ82_16295</name>
</gene>
<dbReference type="Pfam" id="PF07007">
    <property type="entry name" value="LprI"/>
    <property type="match status" value="1"/>
</dbReference>
<evidence type="ECO:0000313" key="3">
    <source>
        <dbReference type="EMBL" id="UOO88986.1"/>
    </source>
</evidence>
<evidence type="ECO:0000313" key="4">
    <source>
        <dbReference type="Proteomes" id="UP000832011"/>
    </source>
</evidence>
<keyword evidence="1" id="KW-0732">Signal</keyword>
<protein>
    <submittedName>
        <fullName evidence="3">Lysozyme inhibitor LprI family protein</fullName>
    </submittedName>
</protein>
<dbReference type="Proteomes" id="UP000832011">
    <property type="component" value="Chromosome"/>
</dbReference>
<dbReference type="Gene3D" id="1.20.1270.180">
    <property type="match status" value="1"/>
</dbReference>
<proteinExistence type="predicted"/>
<feature type="domain" description="Lysozyme inhibitor LprI-like N-terminal" evidence="2">
    <location>
        <begin position="28"/>
        <end position="115"/>
    </location>
</feature>
<name>A0ABY4E0V3_9NEIS</name>
<dbReference type="EMBL" id="CP091511">
    <property type="protein sequence ID" value="UOO88986.1"/>
    <property type="molecule type" value="Genomic_DNA"/>
</dbReference>
<feature type="chain" id="PRO_5046288712" evidence="1">
    <location>
        <begin position="23"/>
        <end position="127"/>
    </location>
</feature>